<evidence type="ECO:0000256" key="1">
    <source>
        <dbReference type="ARBA" id="ARBA00022737"/>
    </source>
</evidence>
<feature type="region of interest" description="Disordered" evidence="3">
    <location>
        <begin position="32"/>
        <end position="242"/>
    </location>
</feature>
<accession>A0A4W3GIT3</accession>
<dbReference type="PANTHER" id="PTHR24174:SF18">
    <property type="entry name" value="CASKIN-2"/>
    <property type="match status" value="1"/>
</dbReference>
<reference evidence="5" key="1">
    <citation type="journal article" date="2006" name="Science">
        <title>Ancient noncoding elements conserved in the human genome.</title>
        <authorList>
            <person name="Venkatesh B."/>
            <person name="Kirkness E.F."/>
            <person name="Loh Y.H."/>
            <person name="Halpern A.L."/>
            <person name="Lee A.P."/>
            <person name="Johnson J."/>
            <person name="Dandona N."/>
            <person name="Viswanathan L.D."/>
            <person name="Tay A."/>
            <person name="Venter J.C."/>
            <person name="Strausberg R.L."/>
            <person name="Brenner S."/>
        </authorList>
    </citation>
    <scope>NUCLEOTIDE SEQUENCE [LARGE SCALE GENOMIC DNA]</scope>
</reference>
<dbReference type="AlphaFoldDB" id="A0A4W3GIT3"/>
<dbReference type="Proteomes" id="UP000314986">
    <property type="component" value="Unassembled WGS sequence"/>
</dbReference>
<evidence type="ECO:0000313" key="5">
    <source>
        <dbReference type="Proteomes" id="UP000314986"/>
    </source>
</evidence>
<organism evidence="4 5">
    <name type="scientific">Callorhinchus milii</name>
    <name type="common">Ghost shark</name>
    <dbReference type="NCBI Taxonomy" id="7868"/>
    <lineage>
        <taxon>Eukaryota</taxon>
        <taxon>Metazoa</taxon>
        <taxon>Chordata</taxon>
        <taxon>Craniata</taxon>
        <taxon>Vertebrata</taxon>
        <taxon>Chondrichthyes</taxon>
        <taxon>Holocephali</taxon>
        <taxon>Chimaeriformes</taxon>
        <taxon>Callorhinchidae</taxon>
        <taxon>Callorhinchus</taxon>
    </lineage>
</organism>
<dbReference type="Ensembl" id="ENSCMIT00000003652.1">
    <property type="protein sequence ID" value="ENSCMIP00000003513.1"/>
    <property type="gene ID" value="ENSCMIG00000002125.1"/>
</dbReference>
<dbReference type="GeneTree" id="ENSGT00940000158025"/>
<reference evidence="4" key="4">
    <citation type="submission" date="2025-08" db="UniProtKB">
        <authorList>
            <consortium name="Ensembl"/>
        </authorList>
    </citation>
    <scope>IDENTIFICATION</scope>
</reference>
<evidence type="ECO:0000256" key="3">
    <source>
        <dbReference type="SAM" id="MobiDB-lite"/>
    </source>
</evidence>
<reference evidence="4" key="5">
    <citation type="submission" date="2025-09" db="UniProtKB">
        <authorList>
            <consortium name="Ensembl"/>
        </authorList>
    </citation>
    <scope>IDENTIFICATION</scope>
</reference>
<sequence length="354" mass="37159">MAAMLEMAACGAGFAALPRPGVTGEVAIAVGTAREGPRCSLEAGSQRQRRRTLSEPGMGLEHLGAGATAEEEDEELRAGHGDLAGSSSSSSQSSSSECIPFAEEGNLTIKQRPKHRPGIDTGGPQGPEEEGPVPAPSPTAPEFNLTESDTVKRRHRAREGEGEAGGAQPPQGAHYTQAQGALMPEPGPPAAPPPPPPRPHSELEDDTCIGLRIAQIERSIRSLEKGTKTTLKPPLSPKPSLAQLPHSSLALRRPPLTRTPATECCPVSVCASPPLSPQRTGHHLPFAHHRACSPPLFPSPYTVHQPPARALSPCAAGQSVPGPPRARWRPPGLTAGWSRPAPPSPRLCTPWRPN</sequence>
<feature type="compositionally biased region" description="Basic and acidic residues" evidence="3">
    <location>
        <begin position="218"/>
        <end position="227"/>
    </location>
</feature>
<feature type="region of interest" description="Disordered" evidence="3">
    <location>
        <begin position="308"/>
        <end position="354"/>
    </location>
</feature>
<keyword evidence="2" id="KW-0040">ANK repeat</keyword>
<proteinExistence type="predicted"/>
<reference evidence="5" key="2">
    <citation type="journal article" date="2007" name="PLoS Biol.">
        <title>Survey sequencing and comparative analysis of the elephant shark (Callorhinchus milii) genome.</title>
        <authorList>
            <person name="Venkatesh B."/>
            <person name="Kirkness E.F."/>
            <person name="Loh Y.H."/>
            <person name="Halpern A.L."/>
            <person name="Lee A.P."/>
            <person name="Johnson J."/>
            <person name="Dandona N."/>
            <person name="Viswanathan L.D."/>
            <person name="Tay A."/>
            <person name="Venter J.C."/>
            <person name="Strausberg R.L."/>
            <person name="Brenner S."/>
        </authorList>
    </citation>
    <scope>NUCLEOTIDE SEQUENCE [LARGE SCALE GENOMIC DNA]</scope>
</reference>
<feature type="compositionally biased region" description="Pro residues" evidence="3">
    <location>
        <begin position="185"/>
        <end position="198"/>
    </location>
</feature>
<protein>
    <submittedName>
        <fullName evidence="4">Uncharacterized protein</fullName>
    </submittedName>
</protein>
<evidence type="ECO:0000256" key="2">
    <source>
        <dbReference type="ARBA" id="ARBA00023043"/>
    </source>
</evidence>
<keyword evidence="5" id="KW-1185">Reference proteome</keyword>
<keyword evidence="1" id="KW-0677">Repeat</keyword>
<feature type="compositionally biased region" description="Low complexity" evidence="3">
    <location>
        <begin position="86"/>
        <end position="96"/>
    </location>
</feature>
<dbReference type="PANTHER" id="PTHR24174">
    <property type="entry name" value="ANKYRIN REPEAT AND STERILE ALPHA MOTIF DOMAIN-CONTAINING PROTEIN 1"/>
    <property type="match status" value="1"/>
</dbReference>
<reference evidence="5" key="3">
    <citation type="journal article" date="2014" name="Nature">
        <title>Elephant shark genome provides unique insights into gnathostome evolution.</title>
        <authorList>
            <consortium name="International Elephant Shark Genome Sequencing Consortium"/>
            <person name="Venkatesh B."/>
            <person name="Lee A.P."/>
            <person name="Ravi V."/>
            <person name="Maurya A.K."/>
            <person name="Lian M.M."/>
            <person name="Swann J.B."/>
            <person name="Ohta Y."/>
            <person name="Flajnik M.F."/>
            <person name="Sutoh Y."/>
            <person name="Kasahara M."/>
            <person name="Hoon S."/>
            <person name="Gangu V."/>
            <person name="Roy S.W."/>
            <person name="Irimia M."/>
            <person name="Korzh V."/>
            <person name="Kondrychyn I."/>
            <person name="Lim Z.W."/>
            <person name="Tay B.H."/>
            <person name="Tohari S."/>
            <person name="Kong K.W."/>
            <person name="Ho S."/>
            <person name="Lorente-Galdos B."/>
            <person name="Quilez J."/>
            <person name="Marques-Bonet T."/>
            <person name="Raney B.J."/>
            <person name="Ingham P.W."/>
            <person name="Tay A."/>
            <person name="Hillier L.W."/>
            <person name="Minx P."/>
            <person name="Boehm T."/>
            <person name="Wilson R.K."/>
            <person name="Brenner S."/>
            <person name="Warren W.C."/>
        </authorList>
    </citation>
    <scope>NUCLEOTIDE SEQUENCE [LARGE SCALE GENOMIC DNA]</scope>
</reference>
<evidence type="ECO:0000313" key="4">
    <source>
        <dbReference type="Ensembl" id="ENSCMIP00000003513.1"/>
    </source>
</evidence>
<name>A0A4W3GIT3_CALMI</name>
<feature type="compositionally biased region" description="Low complexity" evidence="3">
    <location>
        <begin position="228"/>
        <end position="241"/>
    </location>
</feature>
<dbReference type="InterPro" id="IPR033635">
    <property type="entry name" value="ANKS1/Caskin"/>
</dbReference>